<evidence type="ECO:0000313" key="3">
    <source>
        <dbReference type="EMBL" id="KND96906.1"/>
    </source>
</evidence>
<gene>
    <name evidence="3" type="ORF">QG37_06778</name>
</gene>
<accession>A0A0L0NRY5</accession>
<evidence type="ECO:0000256" key="2">
    <source>
        <dbReference type="SAM" id="MobiDB-lite"/>
    </source>
</evidence>
<dbReference type="EMBL" id="LGST01000048">
    <property type="protein sequence ID" value="KND96906.1"/>
    <property type="molecule type" value="Genomic_DNA"/>
</dbReference>
<proteinExistence type="predicted"/>
<evidence type="ECO:0000256" key="1">
    <source>
        <dbReference type="SAM" id="Coils"/>
    </source>
</evidence>
<dbReference type="VEuPathDB" id="FungiDB:CJI97_005562"/>
<dbReference type="Proteomes" id="UP000037122">
    <property type="component" value="Unassembled WGS sequence"/>
</dbReference>
<organism evidence="3 4">
    <name type="scientific">Candidozyma auris</name>
    <name type="common">Yeast</name>
    <name type="synonym">Candida auris</name>
    <dbReference type="NCBI Taxonomy" id="498019"/>
    <lineage>
        <taxon>Eukaryota</taxon>
        <taxon>Fungi</taxon>
        <taxon>Dikarya</taxon>
        <taxon>Ascomycota</taxon>
        <taxon>Saccharomycotina</taxon>
        <taxon>Pichiomycetes</taxon>
        <taxon>Metschnikowiaceae</taxon>
        <taxon>Candidozyma</taxon>
    </lineage>
</organism>
<keyword evidence="1" id="KW-0175">Coiled coil</keyword>
<reference evidence="4" key="1">
    <citation type="journal article" date="2015" name="BMC Genomics">
        <title>Draft genome of a commonly misdiagnosed multidrug resistant pathogen Candida auris.</title>
        <authorList>
            <person name="Chatterjee S."/>
            <person name="Alampalli S.V."/>
            <person name="Nageshan R.K."/>
            <person name="Chettiar S.T."/>
            <person name="Joshi S."/>
            <person name="Tatu U.S."/>
        </authorList>
    </citation>
    <scope>NUCLEOTIDE SEQUENCE [LARGE SCALE GENOMIC DNA]</scope>
    <source>
        <strain evidence="4">6684</strain>
    </source>
</reference>
<feature type="region of interest" description="Disordered" evidence="2">
    <location>
        <begin position="204"/>
        <end position="231"/>
    </location>
</feature>
<dbReference type="VEuPathDB" id="FungiDB:B9J08_005479"/>
<sequence length="348" mass="38840">MEFLTEEHYRLKSKLRDLDHQEELRKSLIRLCAYKLVCLSKKGKGGETLKPVEPVNANALTEKVHDYERRVSVLKQQLSTKEKVHEAMVDELRNTIADLNRQLESQRQTAPSITGVSKRSSLFLSPPTSARHFKSMPQVPQFTDHSFFSPNDTKLVFSKLVFSPVLSRPSLAASRAPPLGSKAKMLRESLASLAHEDVSKLPLEPPPANVFSSPASSAEATPVKQGPNGVDVSNIEANLTAINDNSTVDEDESFRSASADLLSRQIAIPGKSRKSKIRLLSSEATRVPLNHIKKSLLVEDEEINSLDFYNDANFAEDNHSSPLKSAKRPREESEEPEETPRKKHVFKI</sequence>
<name>A0A0L0NRY5_CANAR</name>
<comment type="caution">
    <text evidence="3">The sequence shown here is derived from an EMBL/GenBank/DDBJ whole genome shotgun (WGS) entry which is preliminary data.</text>
</comment>
<dbReference type="AlphaFoldDB" id="A0A0L0NRY5"/>
<dbReference type="VEuPathDB" id="FungiDB:CJI96_0004750"/>
<feature type="coiled-coil region" evidence="1">
    <location>
        <begin position="57"/>
        <end position="109"/>
    </location>
</feature>
<protein>
    <submittedName>
        <fullName evidence="3">Uncharacterized protein</fullName>
    </submittedName>
</protein>
<feature type="region of interest" description="Disordered" evidence="2">
    <location>
        <begin position="312"/>
        <end position="348"/>
    </location>
</feature>
<evidence type="ECO:0000313" key="4">
    <source>
        <dbReference type="Proteomes" id="UP000037122"/>
    </source>
</evidence>
<dbReference type="VEuPathDB" id="FungiDB:CJJ07_002994"/>
<dbReference type="VEuPathDB" id="FungiDB:CJJ09_003860"/>
<feature type="compositionally biased region" description="Polar residues" evidence="2">
    <location>
        <begin position="210"/>
        <end position="219"/>
    </location>
</feature>
<dbReference type="VEuPathDB" id="FungiDB:QG37_06778"/>